<reference evidence="2 3" key="2">
    <citation type="journal article" date="2012" name="BMC Genomics">
        <title>A comparative genomics perspective on the genetic content of the alkaliphilic haloarchaeon Natrialba magadii ATCC 43099T.</title>
        <authorList>
            <person name="Siddaramappa S."/>
            <person name="Challacombe J.F."/>
            <person name="Decastro R.E."/>
            <person name="Pfeiffer F."/>
            <person name="Sastre D.E."/>
            <person name="Gimenez M.I."/>
            <person name="Paggi R.A."/>
            <person name="Detter J.C."/>
            <person name="Davenport K.W."/>
            <person name="Goodwin L.A."/>
            <person name="Kyrpides N."/>
            <person name="Tapia R."/>
            <person name="Pitluck S."/>
            <person name="Lucas S."/>
            <person name="Woyke T."/>
            <person name="Maupin-Furlow J.A."/>
        </authorList>
    </citation>
    <scope>NUCLEOTIDE SEQUENCE [LARGE SCALE GENOMIC DNA]</scope>
    <source>
        <strain evidence="3">ATCC 43099 / DSM 3394 / CCM 3739 / CIP 104546 / IAM 13178 / JCM 8861 / NBRC 102185 / NCIMB 2190 / MS3</strain>
    </source>
</reference>
<dbReference type="STRING" id="547559.Nmag_3402"/>
<keyword evidence="1" id="KW-0812">Transmembrane</keyword>
<keyword evidence="1" id="KW-0472">Membrane</keyword>
<accession>D3ST85</accession>
<dbReference type="HOGENOM" id="CLU_173007_0_0_2"/>
<feature type="transmembrane region" description="Helical" evidence="1">
    <location>
        <begin position="12"/>
        <end position="32"/>
    </location>
</feature>
<dbReference type="Proteomes" id="UP000001879">
    <property type="component" value="Chromosome"/>
</dbReference>
<dbReference type="SUPFAM" id="SSF89447">
    <property type="entry name" value="AbrB/MazE/MraZ-like"/>
    <property type="match status" value="1"/>
</dbReference>
<keyword evidence="1" id="KW-1133">Transmembrane helix</keyword>
<organism evidence="2 3">
    <name type="scientific">Natrialba magadii (strain ATCC 43099 / DSM 3394 / CCM 3739 / CIP 104546 / IAM 13178 / JCM 8861 / NBRC 102185 / NCIMB 2190 / MS3)</name>
    <name type="common">Natronobacterium magadii</name>
    <dbReference type="NCBI Taxonomy" id="547559"/>
    <lineage>
        <taxon>Archaea</taxon>
        <taxon>Methanobacteriati</taxon>
        <taxon>Methanobacteriota</taxon>
        <taxon>Stenosarchaea group</taxon>
        <taxon>Halobacteria</taxon>
        <taxon>Halobacteriales</taxon>
        <taxon>Natrialbaceae</taxon>
        <taxon>Natrialba</taxon>
    </lineage>
</organism>
<evidence type="ECO:0000313" key="3">
    <source>
        <dbReference type="Proteomes" id="UP000001879"/>
    </source>
</evidence>
<dbReference type="AlphaFoldDB" id="D3ST85"/>
<dbReference type="eggNOG" id="arCOG04480">
    <property type="taxonomic scope" value="Archaea"/>
</dbReference>
<dbReference type="InterPro" id="IPR037914">
    <property type="entry name" value="SpoVT-AbrB_sf"/>
</dbReference>
<dbReference type="KEGG" id="nmg:Nmag_3402"/>
<gene>
    <name evidence="2" type="ordered locus">Nmag_3402</name>
</gene>
<dbReference type="EMBL" id="CP001932">
    <property type="protein sequence ID" value="ADD06952.1"/>
    <property type="molecule type" value="Genomic_DNA"/>
</dbReference>
<evidence type="ECO:0008006" key="4">
    <source>
        <dbReference type="Google" id="ProtNLM"/>
    </source>
</evidence>
<name>D3ST85_NATMM</name>
<protein>
    <recommendedName>
        <fullName evidence="4">SpoVT-AbrB domain-containing protein</fullName>
    </recommendedName>
</protein>
<evidence type="ECO:0000313" key="2">
    <source>
        <dbReference type="EMBL" id="ADD06952.1"/>
    </source>
</evidence>
<keyword evidence="3" id="KW-1185">Reference proteome</keyword>
<sequence length="110" mass="12536">MCEQMKHWGCTIDFLLVVRFFVYGIIVISMSAETDGQGRLYIPKDVREKYGEKYHIVTYEDRIELVPVADDPLAAVREAAGELRDASIDDIRADIEAEAKAEVREKGDDR</sequence>
<dbReference type="PaxDb" id="547559-Nmag_3402"/>
<proteinExistence type="predicted"/>
<reference evidence="3" key="1">
    <citation type="submission" date="2010-02" db="EMBL/GenBank/DDBJ databases">
        <title>Complete sequence of chromosome of Natrialba magadii ATCC 43099.</title>
        <authorList>
            <consortium name="US DOE Joint Genome Institute"/>
            <person name="Lucas S."/>
            <person name="Copeland A."/>
            <person name="Lapidus A."/>
            <person name="Cheng J.-F."/>
            <person name="Bruce D."/>
            <person name="Goodwin L."/>
            <person name="Pitluck S."/>
            <person name="Davenport K."/>
            <person name="Saunders E."/>
            <person name="Detter J.C."/>
            <person name="Han C."/>
            <person name="Tapia R."/>
            <person name="Land M."/>
            <person name="Hauser L."/>
            <person name="Kyrpides N."/>
            <person name="Mikhailova N."/>
            <person name="De Castro R.E."/>
            <person name="Maupin-Furlow J.A."/>
            <person name="Woyke T."/>
        </authorList>
    </citation>
    <scope>NUCLEOTIDE SEQUENCE [LARGE SCALE GENOMIC DNA]</scope>
    <source>
        <strain evidence="3">ATCC 43099 / DSM 3394 / CCM 3739 / CIP 104546 / IAM 13178 / JCM 8861 / NBRC 102185 / NCIMB 2190 / MS3</strain>
    </source>
</reference>
<evidence type="ECO:0000256" key="1">
    <source>
        <dbReference type="SAM" id="Phobius"/>
    </source>
</evidence>